<accession>A0A4Z2FK06</accession>
<keyword evidence="1" id="KW-0175">Coiled coil</keyword>
<dbReference type="Proteomes" id="UP000314294">
    <property type="component" value="Unassembled WGS sequence"/>
</dbReference>
<evidence type="ECO:0000313" key="3">
    <source>
        <dbReference type="EMBL" id="TNN41478.1"/>
    </source>
</evidence>
<protein>
    <submittedName>
        <fullName evidence="3">Tropomyosin alpha-4 chain</fullName>
    </submittedName>
</protein>
<reference evidence="3 4" key="1">
    <citation type="submission" date="2019-03" db="EMBL/GenBank/DDBJ databases">
        <title>First draft genome of Liparis tanakae, snailfish: a comprehensive survey of snailfish specific genes.</title>
        <authorList>
            <person name="Kim W."/>
            <person name="Song I."/>
            <person name="Jeong J.-H."/>
            <person name="Kim D."/>
            <person name="Kim S."/>
            <person name="Ryu S."/>
            <person name="Song J.Y."/>
            <person name="Lee S.K."/>
        </authorList>
    </citation>
    <scope>NUCLEOTIDE SEQUENCE [LARGE SCALE GENOMIC DNA]</scope>
    <source>
        <tissue evidence="3">Muscle</tissue>
    </source>
</reference>
<dbReference type="AlphaFoldDB" id="A0A4Z2FK06"/>
<sequence>MSGGLNSIDAVKKKIKVLQEQAEEAEDRAVLLQKEVEKEKMAREEYHCAPLEGHAPPVVPLRPTRGARPTCSTTAPHLQYHCAPLEGSAPPAVPLRPTRGERPTCSTTAPH</sequence>
<evidence type="ECO:0000313" key="4">
    <source>
        <dbReference type="Proteomes" id="UP000314294"/>
    </source>
</evidence>
<name>A0A4Z2FK06_9TELE</name>
<comment type="caution">
    <text evidence="3">The sequence shown here is derived from an EMBL/GenBank/DDBJ whole genome shotgun (WGS) entry which is preliminary data.</text>
</comment>
<dbReference type="OrthoDB" id="9634850at2759"/>
<feature type="region of interest" description="Disordered" evidence="2">
    <location>
        <begin position="52"/>
        <end position="72"/>
    </location>
</feature>
<feature type="region of interest" description="Disordered" evidence="2">
    <location>
        <begin position="87"/>
        <end position="111"/>
    </location>
</feature>
<gene>
    <name evidence="3" type="primary">TPM4_1</name>
    <name evidence="3" type="ORF">EYF80_048336</name>
</gene>
<feature type="coiled-coil region" evidence="1">
    <location>
        <begin position="8"/>
        <end position="42"/>
    </location>
</feature>
<evidence type="ECO:0000256" key="2">
    <source>
        <dbReference type="SAM" id="MobiDB-lite"/>
    </source>
</evidence>
<evidence type="ECO:0000256" key="1">
    <source>
        <dbReference type="SAM" id="Coils"/>
    </source>
</evidence>
<dbReference type="EMBL" id="SRLO01001104">
    <property type="protein sequence ID" value="TNN41478.1"/>
    <property type="molecule type" value="Genomic_DNA"/>
</dbReference>
<organism evidence="3 4">
    <name type="scientific">Liparis tanakae</name>
    <name type="common">Tanaka's snailfish</name>
    <dbReference type="NCBI Taxonomy" id="230148"/>
    <lineage>
        <taxon>Eukaryota</taxon>
        <taxon>Metazoa</taxon>
        <taxon>Chordata</taxon>
        <taxon>Craniata</taxon>
        <taxon>Vertebrata</taxon>
        <taxon>Euteleostomi</taxon>
        <taxon>Actinopterygii</taxon>
        <taxon>Neopterygii</taxon>
        <taxon>Teleostei</taxon>
        <taxon>Neoteleostei</taxon>
        <taxon>Acanthomorphata</taxon>
        <taxon>Eupercaria</taxon>
        <taxon>Perciformes</taxon>
        <taxon>Cottioidei</taxon>
        <taxon>Cottales</taxon>
        <taxon>Liparidae</taxon>
        <taxon>Liparis</taxon>
    </lineage>
</organism>
<proteinExistence type="predicted"/>
<keyword evidence="4" id="KW-1185">Reference proteome</keyword>